<dbReference type="SMART" id="SM00671">
    <property type="entry name" value="SEL1"/>
    <property type="match status" value="4"/>
</dbReference>
<comment type="caution">
    <text evidence="2">The sequence shown here is derived from an EMBL/GenBank/DDBJ whole genome shotgun (WGS) entry which is preliminary data.</text>
</comment>
<dbReference type="AlphaFoldDB" id="A0A9D2HNP6"/>
<organism evidence="2 3">
    <name type="scientific">Candidatus Desulfovibrio intestinavium</name>
    <dbReference type="NCBI Taxonomy" id="2838534"/>
    <lineage>
        <taxon>Bacteria</taxon>
        <taxon>Pseudomonadati</taxon>
        <taxon>Thermodesulfobacteriota</taxon>
        <taxon>Desulfovibrionia</taxon>
        <taxon>Desulfovibrionales</taxon>
        <taxon>Desulfovibrionaceae</taxon>
        <taxon>Desulfovibrio</taxon>
    </lineage>
</organism>
<reference evidence="2" key="2">
    <citation type="submission" date="2021-04" db="EMBL/GenBank/DDBJ databases">
        <authorList>
            <person name="Gilroy R."/>
        </authorList>
    </citation>
    <scope>NUCLEOTIDE SEQUENCE</scope>
    <source>
        <strain evidence="2">5032</strain>
    </source>
</reference>
<gene>
    <name evidence="2" type="ORF">H9784_05950</name>
</gene>
<name>A0A9D2HNP6_9BACT</name>
<dbReference type="InterPro" id="IPR006597">
    <property type="entry name" value="Sel1-like"/>
</dbReference>
<proteinExistence type="predicted"/>
<accession>A0A9D2HNP6</accession>
<dbReference type="InterPro" id="IPR011990">
    <property type="entry name" value="TPR-like_helical_dom_sf"/>
</dbReference>
<sequence length="502" mass="53248">MTGFLSYARLAARIIILGRRPGVAAFACLWGLLLASPPFAHSARAAAQIAQPQVQTPQVQTPQVAVPVAPVAPTPPRGDGSQISRTPVRSAQPASPAPGTPAGATRPQTPRTPDYSVPAQPLPALGQGGLAPAGGSPAAPAPAGRTPAAKPSPAPQAAPLATPPPETDSPGERNRKALDAFARGEYYQALRLWQEAAEAGDPQAMNNLGVLYDKGLGVEPDVGRALHWYAKSADAGHPSGMCNFGRMLEQGRGVPPDAAEAARWFDLAARRGQPEAQYNLGMLYEQGHGVQKDDAAAAAWYSRAATANQPDALARLGHFYRVGRVVKQDIPSATLLLYGAAMQGNAAAMKELESLAEATPERRANAVLFGQRLDGTNRAQMRAALKQAGAVAEREKDGYPCDVYKGGKLIPGAEQMGICYGPADDQPLAFVSIDYPARDASFGKRVRSMAEQRFGKPDAEEGEMSCLWNLGKVLVAVQYMPEKKIASLMYMIPRVYHLTQRP</sequence>
<feature type="compositionally biased region" description="Low complexity" evidence="1">
    <location>
        <begin position="100"/>
        <end position="125"/>
    </location>
</feature>
<dbReference type="PANTHER" id="PTHR43628">
    <property type="entry name" value="ACTIVATOR OF C KINASE PROTEIN 1-RELATED"/>
    <property type="match status" value="1"/>
</dbReference>
<dbReference type="EMBL" id="DWZD01000039">
    <property type="protein sequence ID" value="HJA79099.1"/>
    <property type="molecule type" value="Genomic_DNA"/>
</dbReference>
<dbReference type="PANTHER" id="PTHR43628:SF1">
    <property type="entry name" value="CHITIN SYNTHASE REGULATORY FACTOR 2-RELATED"/>
    <property type="match status" value="1"/>
</dbReference>
<dbReference type="SUPFAM" id="SSF81901">
    <property type="entry name" value="HCP-like"/>
    <property type="match status" value="1"/>
</dbReference>
<evidence type="ECO:0000256" key="1">
    <source>
        <dbReference type="SAM" id="MobiDB-lite"/>
    </source>
</evidence>
<feature type="region of interest" description="Disordered" evidence="1">
    <location>
        <begin position="58"/>
        <end position="173"/>
    </location>
</feature>
<dbReference type="InterPro" id="IPR052945">
    <property type="entry name" value="Mitotic_Regulator"/>
</dbReference>
<dbReference type="Gene3D" id="1.25.40.10">
    <property type="entry name" value="Tetratricopeptide repeat domain"/>
    <property type="match status" value="1"/>
</dbReference>
<protein>
    <submittedName>
        <fullName evidence="2">SEL1-like repeat protein</fullName>
    </submittedName>
</protein>
<dbReference type="Pfam" id="PF08238">
    <property type="entry name" value="Sel1"/>
    <property type="match status" value="5"/>
</dbReference>
<feature type="compositionally biased region" description="Low complexity" evidence="1">
    <location>
        <begin position="58"/>
        <end position="69"/>
    </location>
</feature>
<evidence type="ECO:0000313" key="2">
    <source>
        <dbReference type="EMBL" id="HJA79099.1"/>
    </source>
</evidence>
<evidence type="ECO:0000313" key="3">
    <source>
        <dbReference type="Proteomes" id="UP000823821"/>
    </source>
</evidence>
<dbReference type="Proteomes" id="UP000823821">
    <property type="component" value="Unassembled WGS sequence"/>
</dbReference>
<feature type="compositionally biased region" description="Low complexity" evidence="1">
    <location>
        <begin position="133"/>
        <end position="149"/>
    </location>
</feature>
<reference evidence="2" key="1">
    <citation type="journal article" date="2021" name="PeerJ">
        <title>Extensive microbial diversity within the chicken gut microbiome revealed by metagenomics and culture.</title>
        <authorList>
            <person name="Gilroy R."/>
            <person name="Ravi A."/>
            <person name="Getino M."/>
            <person name="Pursley I."/>
            <person name="Horton D.L."/>
            <person name="Alikhan N.F."/>
            <person name="Baker D."/>
            <person name="Gharbi K."/>
            <person name="Hall N."/>
            <person name="Watson M."/>
            <person name="Adriaenssens E.M."/>
            <person name="Foster-Nyarko E."/>
            <person name="Jarju S."/>
            <person name="Secka A."/>
            <person name="Antonio M."/>
            <person name="Oren A."/>
            <person name="Chaudhuri R.R."/>
            <person name="La Ragione R."/>
            <person name="Hildebrand F."/>
            <person name="Pallen M.J."/>
        </authorList>
    </citation>
    <scope>NUCLEOTIDE SEQUENCE</scope>
    <source>
        <strain evidence="2">5032</strain>
    </source>
</reference>
<feature type="compositionally biased region" description="Pro residues" evidence="1">
    <location>
        <begin position="150"/>
        <end position="167"/>
    </location>
</feature>